<organism evidence="2 3">
    <name type="scientific">Mycena pura</name>
    <dbReference type="NCBI Taxonomy" id="153505"/>
    <lineage>
        <taxon>Eukaryota</taxon>
        <taxon>Fungi</taxon>
        <taxon>Dikarya</taxon>
        <taxon>Basidiomycota</taxon>
        <taxon>Agaricomycotina</taxon>
        <taxon>Agaricomycetes</taxon>
        <taxon>Agaricomycetidae</taxon>
        <taxon>Agaricales</taxon>
        <taxon>Marasmiineae</taxon>
        <taxon>Mycenaceae</taxon>
        <taxon>Mycena</taxon>
    </lineage>
</organism>
<name>A0AAD6V8E2_9AGAR</name>
<accession>A0AAD6V8E2</accession>
<sequence>MPLSSSFTIDHIGLDPNSPREMEYRARNRPPYAPAPHQCLGLTSSGRCPSSHEFEGFCSAHKEQEMWLHPRVSLISAAERRAHAESRLCCGLTKKYALCRRNPGGNFRFCYLHGGQQPLNVGAATTPEPQPTSIIRQRMLEFHRIQRESQAREYEARDRLALAEQRCRELEREQAETRREEQEQEQRRAREEEDARRERLRQEQVLEAPSTPEPEAAAGSRNHIPGEVEDDCPICYDGMNAATEMLTFCAECGNGVHVECFAQCEETNMRERGQDDHMYLLSCGMAECHGGGRACLGGGRACLGGGQACLGGGRACLGRACRGGGRACLGQACLAGRACLGLWRTHNVRMGMTSQF</sequence>
<protein>
    <submittedName>
        <fullName evidence="2">Uncharacterized protein</fullName>
    </submittedName>
</protein>
<feature type="compositionally biased region" description="Basic and acidic residues" evidence="1">
    <location>
        <begin position="172"/>
        <end position="204"/>
    </location>
</feature>
<dbReference type="InterPro" id="IPR039903">
    <property type="entry name" value="Zswim2"/>
</dbReference>
<dbReference type="GO" id="GO:0061630">
    <property type="term" value="F:ubiquitin protein ligase activity"/>
    <property type="evidence" value="ECO:0007669"/>
    <property type="project" value="InterPro"/>
</dbReference>
<dbReference type="PANTHER" id="PTHR21540:SF0">
    <property type="entry name" value="PHD FAMILY PROTEIN"/>
    <property type="match status" value="1"/>
</dbReference>
<gene>
    <name evidence="2" type="ORF">GGX14DRAFT_698911</name>
</gene>
<proteinExistence type="predicted"/>
<reference evidence="2" key="1">
    <citation type="submission" date="2023-03" db="EMBL/GenBank/DDBJ databases">
        <title>Massive genome expansion in bonnet fungi (Mycena s.s.) driven by repeated elements and novel gene families across ecological guilds.</title>
        <authorList>
            <consortium name="Lawrence Berkeley National Laboratory"/>
            <person name="Harder C.B."/>
            <person name="Miyauchi S."/>
            <person name="Viragh M."/>
            <person name="Kuo A."/>
            <person name="Thoen E."/>
            <person name="Andreopoulos B."/>
            <person name="Lu D."/>
            <person name="Skrede I."/>
            <person name="Drula E."/>
            <person name="Henrissat B."/>
            <person name="Morin E."/>
            <person name="Kohler A."/>
            <person name="Barry K."/>
            <person name="LaButti K."/>
            <person name="Morin E."/>
            <person name="Salamov A."/>
            <person name="Lipzen A."/>
            <person name="Mereny Z."/>
            <person name="Hegedus B."/>
            <person name="Baldrian P."/>
            <person name="Stursova M."/>
            <person name="Weitz H."/>
            <person name="Taylor A."/>
            <person name="Grigoriev I.V."/>
            <person name="Nagy L.G."/>
            <person name="Martin F."/>
            <person name="Kauserud H."/>
        </authorList>
    </citation>
    <scope>NUCLEOTIDE SEQUENCE</scope>
    <source>
        <strain evidence="2">9144</strain>
    </source>
</reference>
<dbReference type="PANTHER" id="PTHR21540">
    <property type="entry name" value="RING FINGER AND SWIM DOMAIN-CONTAINING PROTEIN 2"/>
    <property type="match status" value="1"/>
</dbReference>
<comment type="caution">
    <text evidence="2">The sequence shown here is derived from an EMBL/GenBank/DDBJ whole genome shotgun (WGS) entry which is preliminary data.</text>
</comment>
<evidence type="ECO:0000313" key="3">
    <source>
        <dbReference type="Proteomes" id="UP001219525"/>
    </source>
</evidence>
<dbReference type="Proteomes" id="UP001219525">
    <property type="component" value="Unassembled WGS sequence"/>
</dbReference>
<dbReference type="AlphaFoldDB" id="A0AAD6V8E2"/>
<feature type="compositionally biased region" description="Low complexity" evidence="1">
    <location>
        <begin position="205"/>
        <end position="218"/>
    </location>
</feature>
<evidence type="ECO:0000256" key="1">
    <source>
        <dbReference type="SAM" id="MobiDB-lite"/>
    </source>
</evidence>
<feature type="region of interest" description="Disordered" evidence="1">
    <location>
        <begin position="172"/>
        <end position="225"/>
    </location>
</feature>
<evidence type="ECO:0000313" key="2">
    <source>
        <dbReference type="EMBL" id="KAJ7203809.1"/>
    </source>
</evidence>
<keyword evidence="3" id="KW-1185">Reference proteome</keyword>
<dbReference type="EMBL" id="JARJCW010000049">
    <property type="protein sequence ID" value="KAJ7203809.1"/>
    <property type="molecule type" value="Genomic_DNA"/>
</dbReference>